<dbReference type="Proteomes" id="UP000234914">
    <property type="component" value="Unassembled WGS sequence"/>
</dbReference>
<dbReference type="PANTHER" id="PTHR30121:SF6">
    <property type="entry name" value="SLR6007 PROTEIN"/>
    <property type="match status" value="1"/>
</dbReference>
<dbReference type="Gene3D" id="3.40.50.300">
    <property type="entry name" value="P-loop containing nucleotide triphosphate hydrolases"/>
    <property type="match status" value="2"/>
</dbReference>
<sequence length="797" mass="86572">MPTLTNNIADSIGQFYLGQDVYPERTQGQATLYDAADLTTHAVIIGMTGSGKTGLGISLLEEAALDNIPVIAIDPKGDLGNLALTFPNLAASDFEPWIDSGMANQAGMSVAEFAKQTAENWQQGLGNSFQTPERVQALKAANRVSVYTPGSENGLPIALLGNLVPPPDSIKNDSESYAEYIDATVSALLVLLKVDGDNLAPEHVFLAQLLKNAWDNNQTLTLVDLITQIQTPPFDKIGILPLSQVFADKDRSALAMKLNTLLASPSFASWLKGMPLDAGALFYDKNGKAQTSVLNIAHLSDDERLFFVTLLLTNLLGWMRRQQGTSTLRAILYMDEVFGYLPPIGNPPTKVLLLTLLKQARAFGLGIVLSTQNPVDLDYKALSNAGTWFIGRLQTAQDRERVMDGLLSASGSSGLDKAALNAWFDKLGKRQFLLHNVHDASPVIFSTRFTLNYLSGPLSKQAIAQLKANSQAAAPSDPAQTQATTPAINPLASTISQPPALPKEVGLYYAPKDMAGDGQTFYEPTAFAYARVFFNDKKSGAQSQQQLLLTTAFGEPPLVVDWHQAILSDLTFEQLQSAPHQPAVLKQLPTQALDKASWKAWEKAVKEAIRQQQVLNLWYVDSLKLYSEVAESEDAFRNRLIVPLHEQRDIAIAQLRDSFAKKQDALAKKLQAANEKYQQQAAESSKGWLDAGVSIGSAVLGAFMGRKALSQTNINNVKRAMNSVGDINANKQSVAELDAIRQQLQQELDSIGQQLQSQIDTLATTYDAQSIALDTVQIAPAAKDITVLLVGVLYQPL</sequence>
<proteinExistence type="predicted"/>
<dbReference type="InterPro" id="IPR027417">
    <property type="entry name" value="P-loop_NTPase"/>
</dbReference>
<comment type="caution">
    <text evidence="3">The sequence shown here is derived from an EMBL/GenBank/DDBJ whole genome shotgun (WGS) entry which is preliminary data.</text>
</comment>
<dbReference type="InterPro" id="IPR002789">
    <property type="entry name" value="HerA_central"/>
</dbReference>
<dbReference type="GO" id="GO:0005524">
    <property type="term" value="F:ATP binding"/>
    <property type="evidence" value="ECO:0007669"/>
    <property type="project" value="UniProtKB-KW"/>
</dbReference>
<evidence type="ECO:0000256" key="1">
    <source>
        <dbReference type="SAM" id="Coils"/>
    </source>
</evidence>
<organism evidence="3 4">
    <name type="scientific">Faucicola osloensis</name>
    <name type="common">Moraxella osloensis</name>
    <dbReference type="NCBI Taxonomy" id="34062"/>
    <lineage>
        <taxon>Bacteria</taxon>
        <taxon>Pseudomonadati</taxon>
        <taxon>Pseudomonadota</taxon>
        <taxon>Gammaproteobacteria</taxon>
        <taxon>Moraxellales</taxon>
        <taxon>Moraxellaceae</taxon>
        <taxon>Faucicola</taxon>
    </lineage>
</organism>
<feature type="coiled-coil region" evidence="1">
    <location>
        <begin position="727"/>
        <end position="761"/>
    </location>
</feature>
<evidence type="ECO:0000313" key="4">
    <source>
        <dbReference type="Proteomes" id="UP000234914"/>
    </source>
</evidence>
<dbReference type="EMBL" id="PKJS01000009">
    <property type="protein sequence ID" value="PKZ68500.1"/>
    <property type="molecule type" value="Genomic_DNA"/>
</dbReference>
<evidence type="ECO:0000313" key="3">
    <source>
        <dbReference type="EMBL" id="PKZ68500.1"/>
    </source>
</evidence>
<accession>A0A2I1RH91</accession>
<dbReference type="RefSeq" id="WP_101964563.1">
    <property type="nucleotide sequence ID" value="NZ_PKJS01000009.1"/>
</dbReference>
<name>A0A2I1RH91_FAUOS</name>
<feature type="coiled-coil region" evidence="1">
    <location>
        <begin position="660"/>
        <end position="687"/>
    </location>
</feature>
<protein>
    <submittedName>
        <fullName evidence="3">ATP-binding protein</fullName>
    </submittedName>
</protein>
<dbReference type="InterPro" id="IPR051162">
    <property type="entry name" value="T4SS_component"/>
</dbReference>
<keyword evidence="1" id="KW-0175">Coiled coil</keyword>
<feature type="domain" description="Helicase HerA central" evidence="2">
    <location>
        <begin position="36"/>
        <end position="175"/>
    </location>
</feature>
<dbReference type="SUPFAM" id="SSF52540">
    <property type="entry name" value="P-loop containing nucleoside triphosphate hydrolases"/>
    <property type="match status" value="1"/>
</dbReference>
<dbReference type="Pfam" id="PF01935">
    <property type="entry name" value="DUF87"/>
    <property type="match status" value="1"/>
</dbReference>
<gene>
    <name evidence="3" type="ORF">CYJ96_07695</name>
</gene>
<dbReference type="PANTHER" id="PTHR30121">
    <property type="entry name" value="UNCHARACTERIZED PROTEIN YJGR-RELATED"/>
    <property type="match status" value="1"/>
</dbReference>
<keyword evidence="3" id="KW-0067">ATP-binding</keyword>
<dbReference type="AlphaFoldDB" id="A0A2I1RH91"/>
<reference evidence="3 4" key="1">
    <citation type="submission" date="2017-12" db="EMBL/GenBank/DDBJ databases">
        <title>Phylogenetic diversity of female urinary microbiome.</title>
        <authorList>
            <person name="Thomas-White K."/>
            <person name="Wolfe A.J."/>
        </authorList>
    </citation>
    <scope>NUCLEOTIDE SEQUENCE [LARGE SCALE GENOMIC DNA]</scope>
    <source>
        <strain evidence="3 4">UMB0416</strain>
    </source>
</reference>
<evidence type="ECO:0000259" key="2">
    <source>
        <dbReference type="Pfam" id="PF01935"/>
    </source>
</evidence>
<keyword evidence="3" id="KW-0547">Nucleotide-binding</keyword>